<keyword evidence="5 9" id="KW-0805">Transcription regulation</keyword>
<protein>
    <recommendedName>
        <fullName evidence="9">RNA polymerase II transcription factor B subunit 2</fullName>
    </recommendedName>
</protein>
<evidence type="ECO:0000259" key="10">
    <source>
        <dbReference type="Pfam" id="PF18307"/>
    </source>
</evidence>
<name>A0ABX6EXB4_KLUMA</name>
<evidence type="ECO:0000256" key="8">
    <source>
        <dbReference type="ARBA" id="ARBA00023242"/>
    </source>
</evidence>
<sequence>MSLNLFKTTVNDYLEGLPEQVQSRLYESPATCLAIYRLLSPMAKFFMMSMLFQDHDVSLRDLDKWVKHDAKFQLQYSIKSMKSLNLIIEGESKQPFMIQLNPIFKKSFKNVLTGGEINNSFGDVTDDDNNVSIVMLDEYSAEKWENILHYMVGTPNTNAPGGKVLDLLQHSGLMEEANYGELKITNQGFQFLLQDVNAQIWTLLLQYLKMAETLQMDPVDVLNFIFMLGALQLGKAYKVDMLSNTQRIMLQDMRDYGLIYQNQSDFKKFYPTRLATLLTSDTKAFRSASVALDSVLHKANDGAAATEGEGLPDESAEQTQDGALIIETNFKLYSYSNSPLQIAILSLFAHLKSRFANMVTGQLTRESVRNALLNGITADQIIAYLETHAHPKMRRLAEENLNKKLELDSSTNETLQVLPPTVVDQIRLWQLELDRIMSYEGYLYTDFDSYQEYQTVVDYAKDIGVLLWQNDKKKMFFVSNEGNSQVLDFHRRNFKK</sequence>
<dbReference type="NCBIfam" id="TIGR00625">
    <property type="entry name" value="tfb2"/>
    <property type="match status" value="1"/>
</dbReference>
<evidence type="ECO:0000256" key="4">
    <source>
        <dbReference type="ARBA" id="ARBA00022763"/>
    </source>
</evidence>
<proteinExistence type="inferred from homology"/>
<dbReference type="Pfam" id="PF18307">
    <property type="entry name" value="Tfb2_C"/>
    <property type="match status" value="1"/>
</dbReference>
<evidence type="ECO:0000256" key="5">
    <source>
        <dbReference type="ARBA" id="ARBA00023015"/>
    </source>
</evidence>
<comment type="function">
    <text evidence="1">Component of the general transcription and DNA repair factor IIH (TFIIH) core complex, which is involved in general and transcription-coupled nucleotide excision repair (NER) of damaged DNA and, when complexed to TFIIK, in RNA transcription by RNA polymerase II. In NER, TFIIH acts by opening DNA around the lesion to allow the excision of the damaged oligonucleotide and its replacement by a new DNA fragment. In transcription, TFIIH has an essential role in transcription initiation. When the pre-initiation complex (PIC) has been established, TFIIH is required for promoter opening and promoter escape. Phosphorylation of the C-terminal tail (CTD) of the largest subunit of RNA polymerase II by the kinase module TFIIK controls the initiation of transcription.</text>
</comment>
<evidence type="ECO:0000313" key="11">
    <source>
        <dbReference type="EMBL" id="QGN16422.1"/>
    </source>
</evidence>
<keyword evidence="6 9" id="KW-0804">Transcription</keyword>
<evidence type="ECO:0000313" key="12">
    <source>
        <dbReference type="Proteomes" id="UP000422736"/>
    </source>
</evidence>
<evidence type="ECO:0000256" key="7">
    <source>
        <dbReference type="ARBA" id="ARBA00023204"/>
    </source>
</evidence>
<comment type="subcellular location">
    <subcellularLocation>
        <location evidence="2 9">Nucleus</location>
    </subcellularLocation>
</comment>
<evidence type="ECO:0000256" key="3">
    <source>
        <dbReference type="ARBA" id="ARBA00007132"/>
    </source>
</evidence>
<dbReference type="PANTHER" id="PTHR13152">
    <property type="entry name" value="TFIIH, POLYPEPTIDE 4"/>
    <property type="match status" value="1"/>
</dbReference>
<accession>A0ABX6EXB4</accession>
<keyword evidence="7 9" id="KW-0234">DNA repair</keyword>
<evidence type="ECO:0000256" key="6">
    <source>
        <dbReference type="ARBA" id="ARBA00023163"/>
    </source>
</evidence>
<evidence type="ECO:0000256" key="1">
    <source>
        <dbReference type="ARBA" id="ARBA00002817"/>
    </source>
</evidence>
<dbReference type="PANTHER" id="PTHR13152:SF0">
    <property type="entry name" value="GENERAL TRANSCRIPTION FACTOR IIH SUBUNIT 4"/>
    <property type="match status" value="1"/>
</dbReference>
<keyword evidence="8 9" id="KW-0539">Nucleus</keyword>
<gene>
    <name evidence="11" type="primary">TFB2</name>
    <name evidence="11" type="ORF">FIM1_3135</name>
</gene>
<dbReference type="Pfam" id="PF03849">
    <property type="entry name" value="Tfb2"/>
    <property type="match status" value="1"/>
</dbReference>
<keyword evidence="4 9" id="KW-0227">DNA damage</keyword>
<comment type="function">
    <text evidence="9">Component of the general transcription and DNA repair factor IIH (TFIIH) core complex which is involved in general and transcription-coupled nucleotide excision repair (NER) of damaged DNA.</text>
</comment>
<dbReference type="EMBL" id="CP015058">
    <property type="protein sequence ID" value="QGN16422.1"/>
    <property type="molecule type" value="Genomic_DNA"/>
</dbReference>
<dbReference type="Gene3D" id="3.30.70.2610">
    <property type="match status" value="1"/>
</dbReference>
<dbReference type="InterPro" id="IPR040662">
    <property type="entry name" value="Tfb2_C"/>
</dbReference>
<dbReference type="Proteomes" id="UP000422736">
    <property type="component" value="Chromosome 5"/>
</dbReference>
<organism evidence="11 12">
    <name type="scientific">Kluyveromyces marxianus</name>
    <name type="common">Yeast</name>
    <name type="synonym">Candida kefyr</name>
    <dbReference type="NCBI Taxonomy" id="4911"/>
    <lineage>
        <taxon>Eukaryota</taxon>
        <taxon>Fungi</taxon>
        <taxon>Dikarya</taxon>
        <taxon>Ascomycota</taxon>
        <taxon>Saccharomycotina</taxon>
        <taxon>Saccharomycetes</taxon>
        <taxon>Saccharomycetales</taxon>
        <taxon>Saccharomycetaceae</taxon>
        <taxon>Kluyveromyces</taxon>
    </lineage>
</organism>
<reference evidence="11 12" key="1">
    <citation type="submission" date="2016-03" db="EMBL/GenBank/DDBJ databases">
        <title>How can Kluyveromyces marxianus grow so fast - potential evolutionary course in Saccharomyces Complex revealed by comparative genomics.</title>
        <authorList>
            <person name="Mo W."/>
            <person name="Lu W."/>
            <person name="Yang X."/>
            <person name="Qi J."/>
            <person name="Lv H."/>
        </authorList>
    </citation>
    <scope>NUCLEOTIDE SEQUENCE [LARGE SCALE GENOMIC DNA]</scope>
    <source>
        <strain evidence="11 12">FIM1</strain>
    </source>
</reference>
<evidence type="ECO:0000256" key="9">
    <source>
        <dbReference type="RuleBase" id="RU364024"/>
    </source>
</evidence>
<dbReference type="InterPro" id="IPR004598">
    <property type="entry name" value="TFIIH_p52/Tfb2"/>
</dbReference>
<evidence type="ECO:0000256" key="2">
    <source>
        <dbReference type="ARBA" id="ARBA00004123"/>
    </source>
</evidence>
<comment type="similarity">
    <text evidence="3 9">Belongs to the TFB2 family.</text>
</comment>
<feature type="domain" description="Transcription factor Tfb2 C-terminal" evidence="10">
    <location>
        <begin position="424"/>
        <end position="490"/>
    </location>
</feature>
<keyword evidence="12" id="KW-1185">Reference proteome</keyword>